<sequence>MIDFGKHHLDTLGDAAIPVETLLDRFDPHRSRHGVSPLDSPAADPPTELLFPITDL</sequence>
<keyword evidence="2" id="KW-1185">Reference proteome</keyword>
<dbReference type="Proteomes" id="UP001206128">
    <property type="component" value="Unassembled WGS sequence"/>
</dbReference>
<dbReference type="RefSeq" id="WP_253768238.1">
    <property type="nucleotide sequence ID" value="NZ_JAMTCK010000003.1"/>
</dbReference>
<name>A0AAE3KDU6_9PSEU</name>
<reference evidence="1" key="1">
    <citation type="submission" date="2022-06" db="EMBL/GenBank/DDBJ databases">
        <title>Genomic Encyclopedia of Archaeal and Bacterial Type Strains, Phase II (KMG-II): from individual species to whole genera.</title>
        <authorList>
            <person name="Goeker M."/>
        </authorList>
    </citation>
    <scope>NUCLEOTIDE SEQUENCE</scope>
    <source>
        <strain evidence="1">DSM 43935</strain>
    </source>
</reference>
<evidence type="ECO:0000313" key="2">
    <source>
        <dbReference type="Proteomes" id="UP001206128"/>
    </source>
</evidence>
<dbReference type="EMBL" id="JAMTCK010000003">
    <property type="protein sequence ID" value="MCP2164511.1"/>
    <property type="molecule type" value="Genomic_DNA"/>
</dbReference>
<dbReference type="AlphaFoldDB" id="A0AAE3KDU6"/>
<comment type="caution">
    <text evidence="1">The sequence shown here is derived from an EMBL/GenBank/DDBJ whole genome shotgun (WGS) entry which is preliminary data.</text>
</comment>
<protein>
    <submittedName>
        <fullName evidence="1">Uncharacterized protein</fullName>
    </submittedName>
</protein>
<gene>
    <name evidence="1" type="ORF">LX83_001351</name>
</gene>
<organism evidence="1 2">
    <name type="scientific">Goodfellowiella coeruleoviolacea</name>
    <dbReference type="NCBI Taxonomy" id="334858"/>
    <lineage>
        <taxon>Bacteria</taxon>
        <taxon>Bacillati</taxon>
        <taxon>Actinomycetota</taxon>
        <taxon>Actinomycetes</taxon>
        <taxon>Pseudonocardiales</taxon>
        <taxon>Pseudonocardiaceae</taxon>
        <taxon>Goodfellowiella</taxon>
    </lineage>
</organism>
<accession>A0AAE3KDU6</accession>
<proteinExistence type="predicted"/>
<evidence type="ECO:0000313" key="1">
    <source>
        <dbReference type="EMBL" id="MCP2164511.1"/>
    </source>
</evidence>